<accession>A0A366XFV1</accession>
<protein>
    <submittedName>
        <fullName evidence="2">Uncharacterized protein</fullName>
    </submittedName>
</protein>
<keyword evidence="1" id="KW-0175">Coiled coil</keyword>
<proteinExistence type="predicted"/>
<organism evidence="2 3">
    <name type="scientific">Phaeobacter gallaeciensis</name>
    <dbReference type="NCBI Taxonomy" id="60890"/>
    <lineage>
        <taxon>Bacteria</taxon>
        <taxon>Pseudomonadati</taxon>
        <taxon>Pseudomonadota</taxon>
        <taxon>Alphaproteobacteria</taxon>
        <taxon>Rhodobacterales</taxon>
        <taxon>Roseobacteraceae</taxon>
        <taxon>Phaeobacter</taxon>
    </lineage>
</organism>
<gene>
    <name evidence="2" type="ORF">DS909_01410</name>
</gene>
<evidence type="ECO:0000313" key="3">
    <source>
        <dbReference type="Proteomes" id="UP000252706"/>
    </source>
</evidence>
<dbReference type="AlphaFoldDB" id="A0A366XFV1"/>
<dbReference type="EMBL" id="QOCE01000003">
    <property type="protein sequence ID" value="RBW62290.1"/>
    <property type="molecule type" value="Genomic_DNA"/>
</dbReference>
<evidence type="ECO:0000256" key="1">
    <source>
        <dbReference type="SAM" id="Coils"/>
    </source>
</evidence>
<reference evidence="2 3" key="1">
    <citation type="submission" date="2018-07" db="EMBL/GenBank/DDBJ databases">
        <title>Modular assembly of carbohydrate-degrading microbial communities in the ocean.</title>
        <authorList>
            <person name="Enke T.N."/>
            <person name="Datta M.S."/>
            <person name="Schwartzman J.A."/>
            <person name="Cermak N."/>
            <person name="Schmitz D.A."/>
            <person name="Barrere J."/>
            <person name="Cordero O.X."/>
        </authorList>
    </citation>
    <scope>NUCLEOTIDE SEQUENCE [LARGE SCALE GENOMIC DNA]</scope>
    <source>
        <strain evidence="2 3">C3M10</strain>
    </source>
</reference>
<name>A0A366XFV1_9RHOB</name>
<feature type="coiled-coil region" evidence="1">
    <location>
        <begin position="27"/>
        <end position="54"/>
    </location>
</feature>
<dbReference type="Proteomes" id="UP000252706">
    <property type="component" value="Unassembled WGS sequence"/>
</dbReference>
<comment type="caution">
    <text evidence="2">The sequence shown here is derived from an EMBL/GenBank/DDBJ whole genome shotgun (WGS) entry which is preliminary data.</text>
</comment>
<dbReference type="RefSeq" id="WP_113821651.1">
    <property type="nucleotide sequence ID" value="NZ_QOCE01000003.1"/>
</dbReference>
<evidence type="ECO:0000313" key="2">
    <source>
        <dbReference type="EMBL" id="RBW62290.1"/>
    </source>
</evidence>
<sequence length="65" mass="7091">MVADYRQLLTVLDEQFTCMGGPDEIAVKDISAALAELEEDLRAALDVADHSRKKSSPSTDVTPQQ</sequence>